<keyword evidence="1" id="KW-1133">Transmembrane helix</keyword>
<keyword evidence="1" id="KW-0812">Transmembrane</keyword>
<dbReference type="EMBL" id="JACVDA010000031">
    <property type="protein sequence ID" value="MBK1469216.1"/>
    <property type="molecule type" value="Genomic_DNA"/>
</dbReference>
<dbReference type="RefSeq" id="WP_201276034.1">
    <property type="nucleotide sequence ID" value="NZ_JACVDA010000031.1"/>
</dbReference>
<reference evidence="2 3" key="1">
    <citation type="submission" date="2020-09" db="EMBL/GenBank/DDBJ databases">
        <title>Parvimonas S3374 sp. nov.</title>
        <authorList>
            <person name="Buhl M."/>
        </authorList>
    </citation>
    <scope>NUCLEOTIDE SEQUENCE [LARGE SCALE GENOMIC DNA]</scope>
    <source>
        <strain evidence="2 3">S3374</strain>
    </source>
</reference>
<feature type="transmembrane region" description="Helical" evidence="1">
    <location>
        <begin position="61"/>
        <end position="78"/>
    </location>
</feature>
<protein>
    <submittedName>
        <fullName evidence="2">Uncharacterized protein</fullName>
    </submittedName>
</protein>
<organism evidence="2 3">
    <name type="scientific">Parvimonas parva</name>
    <dbReference type="NCBI Taxonomy" id="2769485"/>
    <lineage>
        <taxon>Bacteria</taxon>
        <taxon>Bacillati</taxon>
        <taxon>Bacillota</taxon>
        <taxon>Tissierellia</taxon>
        <taxon>Tissierellales</taxon>
        <taxon>Peptoniphilaceae</taxon>
        <taxon>Parvimonas</taxon>
    </lineage>
</organism>
<accession>A0ABS1CB02</accession>
<feature type="transmembrane region" description="Helical" evidence="1">
    <location>
        <begin position="99"/>
        <end position="118"/>
    </location>
</feature>
<dbReference type="Proteomes" id="UP000823123">
    <property type="component" value="Unassembled WGS sequence"/>
</dbReference>
<feature type="transmembrane region" description="Helical" evidence="1">
    <location>
        <begin position="21"/>
        <end position="41"/>
    </location>
</feature>
<keyword evidence="1" id="KW-0472">Membrane</keyword>
<evidence type="ECO:0000313" key="3">
    <source>
        <dbReference type="Proteomes" id="UP000823123"/>
    </source>
</evidence>
<keyword evidence="3" id="KW-1185">Reference proteome</keyword>
<name>A0ABS1CB02_9FIRM</name>
<comment type="caution">
    <text evidence="2">The sequence shown here is derived from an EMBL/GenBank/DDBJ whole genome shotgun (WGS) entry which is preliminary data.</text>
</comment>
<gene>
    <name evidence="2" type="ORF">IBJ83_07945</name>
</gene>
<sequence>MENNKITIKRKSKFKKYKDKFGVVLANTLAFTFMLNKSVFADIDSGEVTNAVGKVITGLSSLLYIGAILMGIYGVYAYSKANREQDPHAKSKAMGFIEGALGIGLSGYLLSSVLKPLISNLFS</sequence>
<evidence type="ECO:0000256" key="1">
    <source>
        <dbReference type="SAM" id="Phobius"/>
    </source>
</evidence>
<proteinExistence type="predicted"/>
<evidence type="ECO:0000313" key="2">
    <source>
        <dbReference type="EMBL" id="MBK1469216.1"/>
    </source>
</evidence>